<reference evidence="2" key="1">
    <citation type="journal article" date="2019" name="Sci. Rep.">
        <title>Draft genome of Tanacetum cinerariifolium, the natural source of mosquito coil.</title>
        <authorList>
            <person name="Yamashiro T."/>
            <person name="Shiraishi A."/>
            <person name="Satake H."/>
            <person name="Nakayama K."/>
        </authorList>
    </citation>
    <scope>NUCLEOTIDE SEQUENCE</scope>
</reference>
<organism evidence="2">
    <name type="scientific">Tanacetum cinerariifolium</name>
    <name type="common">Dalmatian daisy</name>
    <name type="synonym">Chrysanthemum cinerariifolium</name>
    <dbReference type="NCBI Taxonomy" id="118510"/>
    <lineage>
        <taxon>Eukaryota</taxon>
        <taxon>Viridiplantae</taxon>
        <taxon>Streptophyta</taxon>
        <taxon>Embryophyta</taxon>
        <taxon>Tracheophyta</taxon>
        <taxon>Spermatophyta</taxon>
        <taxon>Magnoliopsida</taxon>
        <taxon>eudicotyledons</taxon>
        <taxon>Gunneridae</taxon>
        <taxon>Pentapetalae</taxon>
        <taxon>asterids</taxon>
        <taxon>campanulids</taxon>
        <taxon>Asterales</taxon>
        <taxon>Asteraceae</taxon>
        <taxon>Asteroideae</taxon>
        <taxon>Anthemideae</taxon>
        <taxon>Anthemidinae</taxon>
        <taxon>Tanacetum</taxon>
    </lineage>
</organism>
<sequence length="198" mass="22865">MLQICPDVLGQKFVDHLFEEEILAFIRKLGYTEDIKSLSDFKRSKKDFHMSQASGSGDGVEFQSKVPDEQHRKIFSQDEDNVDEETDVNDDSEETESDKDEDDLPHSNLSTYKADDEEKEEEKTDDDEVSSDHRVSALETELSEFRQTNQFTEAIFLIRGIVDNYLPSKMKEAVDVAVQLQTNKLREEAQDENQEFLN</sequence>
<dbReference type="EMBL" id="BKCJ010000024">
    <property type="protein sequence ID" value="GEU28841.1"/>
    <property type="molecule type" value="Genomic_DNA"/>
</dbReference>
<feature type="region of interest" description="Disordered" evidence="1">
    <location>
        <begin position="49"/>
        <end position="134"/>
    </location>
</feature>
<feature type="compositionally biased region" description="Acidic residues" evidence="1">
    <location>
        <begin position="77"/>
        <end position="103"/>
    </location>
</feature>
<name>A0A699GHA6_TANCI</name>
<comment type="caution">
    <text evidence="2">The sequence shown here is derived from an EMBL/GenBank/DDBJ whole genome shotgun (WGS) entry which is preliminary data.</text>
</comment>
<accession>A0A699GHA6</accession>
<protein>
    <submittedName>
        <fullName evidence="2">Uncharacterized protein</fullName>
    </submittedName>
</protein>
<evidence type="ECO:0000256" key="1">
    <source>
        <dbReference type="SAM" id="MobiDB-lite"/>
    </source>
</evidence>
<dbReference type="AlphaFoldDB" id="A0A699GHA6"/>
<feature type="compositionally biased region" description="Acidic residues" evidence="1">
    <location>
        <begin position="115"/>
        <end position="129"/>
    </location>
</feature>
<feature type="compositionally biased region" description="Basic and acidic residues" evidence="1">
    <location>
        <begin position="66"/>
        <end position="76"/>
    </location>
</feature>
<gene>
    <name evidence="2" type="ORF">Tci_000819</name>
</gene>
<evidence type="ECO:0000313" key="2">
    <source>
        <dbReference type="EMBL" id="GEU28841.1"/>
    </source>
</evidence>
<proteinExistence type="predicted"/>